<reference evidence="8" key="2">
    <citation type="journal article" date="2023" name="IMA Fungus">
        <title>Comparative genomic study of the Penicillium genus elucidates a diverse pangenome and 15 lateral gene transfer events.</title>
        <authorList>
            <person name="Petersen C."/>
            <person name="Sorensen T."/>
            <person name="Nielsen M.R."/>
            <person name="Sondergaard T.E."/>
            <person name="Sorensen J.L."/>
            <person name="Fitzpatrick D.A."/>
            <person name="Frisvad J.C."/>
            <person name="Nielsen K.L."/>
        </authorList>
    </citation>
    <scope>NUCLEOTIDE SEQUENCE</scope>
    <source>
        <strain evidence="8">IBT 21472</strain>
    </source>
</reference>
<evidence type="ECO:0000256" key="3">
    <source>
        <dbReference type="ARBA" id="ARBA00022525"/>
    </source>
</evidence>
<comment type="subcellular location">
    <subcellularLocation>
        <location evidence="2">Secreted</location>
    </subcellularLocation>
</comment>
<keyword evidence="9" id="KW-1185">Reference proteome</keyword>
<evidence type="ECO:0000256" key="4">
    <source>
        <dbReference type="ARBA" id="ARBA00023157"/>
    </source>
</evidence>
<keyword evidence="3" id="KW-0964">Secreted</keyword>
<keyword evidence="4" id="KW-1015">Disulfide bond</keyword>
<gene>
    <name evidence="8" type="ORF">N7476_001114</name>
</gene>
<keyword evidence="6" id="KW-0732">Signal</keyword>
<comment type="caution">
    <text evidence="8">The sequence shown here is derived from an EMBL/GenBank/DDBJ whole genome shotgun (WGS) entry which is preliminary data.</text>
</comment>
<reference evidence="8" key="1">
    <citation type="submission" date="2022-12" db="EMBL/GenBank/DDBJ databases">
        <authorList>
            <person name="Petersen C."/>
        </authorList>
    </citation>
    <scope>NUCLEOTIDE SEQUENCE</scope>
    <source>
        <strain evidence="8">IBT 21472</strain>
    </source>
</reference>
<feature type="domain" description="Auxiliary Activity family 9 catalytic" evidence="7">
    <location>
        <begin position="20"/>
        <end position="236"/>
    </location>
</feature>
<feature type="compositionally biased region" description="Low complexity" evidence="5">
    <location>
        <begin position="367"/>
        <end position="424"/>
    </location>
</feature>
<dbReference type="Pfam" id="PF03443">
    <property type="entry name" value="AA9"/>
    <property type="match status" value="1"/>
</dbReference>
<evidence type="ECO:0000256" key="1">
    <source>
        <dbReference type="ARBA" id="ARBA00001973"/>
    </source>
</evidence>
<dbReference type="InterPro" id="IPR005103">
    <property type="entry name" value="AA9_LPMO"/>
</dbReference>
<feature type="region of interest" description="Disordered" evidence="5">
    <location>
        <begin position="280"/>
        <end position="315"/>
    </location>
</feature>
<dbReference type="Proteomes" id="UP001147746">
    <property type="component" value="Unassembled WGS sequence"/>
</dbReference>
<feature type="signal peptide" evidence="6">
    <location>
        <begin position="1"/>
        <end position="25"/>
    </location>
</feature>
<accession>A0A9W9GQK7</accession>
<feature type="region of interest" description="Disordered" evidence="5">
    <location>
        <begin position="367"/>
        <end position="426"/>
    </location>
</feature>
<evidence type="ECO:0000256" key="2">
    <source>
        <dbReference type="ARBA" id="ARBA00004613"/>
    </source>
</evidence>
<sequence length="469" mass="48159">MSMSKIAGVILGSAALVAGHGYVSGAVVDGTYYGGYLVDQYNYETDPPETIGWSEDETDNGYIDGSEYANANIICHKDGKPGAISAPVKAGGSVELQWTDWPSSHHGPVITYLANCNGDCSDVTKTDLKFFKIDAGGLIDDADVPGTWATDKLISNNNSRTITIPSTIESGNYVLRHEIIALHSAENTNGAQNYPQCLNLKVTGGGSDSPTGTLGTELYKNTDAGILVNIYQSLSTYDIPGPALYTAGSASSATTTTAAAAAASTTAAAVSAATTVSSAPIRSPSAFPSVPSFRNSTRVPLSRGPASARPQFTQPTVPLNVQSAATVTDHATATVDSVVDTTVTARVTDQPAFQTASAQNVDTVTATASAAGQSAQSTSTPSTGSDSTGSSDSSSSSGSSSGSESSGSTGTTAASTATTTSEPSHYNYNDWTSYLSTLSASQVLDLLRETFGWLVADKKHARDLTSLAN</sequence>
<proteinExistence type="predicted"/>
<dbReference type="GO" id="GO:0005576">
    <property type="term" value="C:extracellular region"/>
    <property type="evidence" value="ECO:0007669"/>
    <property type="project" value="UniProtKB-SubCell"/>
</dbReference>
<dbReference type="AlphaFoldDB" id="A0A9W9GQK7"/>
<evidence type="ECO:0000256" key="6">
    <source>
        <dbReference type="SAM" id="SignalP"/>
    </source>
</evidence>
<organism evidence="8 9">
    <name type="scientific">Penicillium atrosanguineum</name>
    <dbReference type="NCBI Taxonomy" id="1132637"/>
    <lineage>
        <taxon>Eukaryota</taxon>
        <taxon>Fungi</taxon>
        <taxon>Dikarya</taxon>
        <taxon>Ascomycota</taxon>
        <taxon>Pezizomycotina</taxon>
        <taxon>Eurotiomycetes</taxon>
        <taxon>Eurotiomycetidae</taxon>
        <taxon>Eurotiales</taxon>
        <taxon>Aspergillaceae</taxon>
        <taxon>Penicillium</taxon>
    </lineage>
</organism>
<protein>
    <recommendedName>
        <fullName evidence="7">Auxiliary Activity family 9 catalytic domain-containing protein</fullName>
    </recommendedName>
</protein>
<dbReference type="PANTHER" id="PTHR33353">
    <property type="entry name" value="PUTATIVE (AFU_ORTHOLOGUE AFUA_1G12560)-RELATED"/>
    <property type="match status" value="1"/>
</dbReference>
<evidence type="ECO:0000256" key="5">
    <source>
        <dbReference type="SAM" id="MobiDB-lite"/>
    </source>
</evidence>
<evidence type="ECO:0000313" key="9">
    <source>
        <dbReference type="Proteomes" id="UP001147746"/>
    </source>
</evidence>
<dbReference type="EMBL" id="JAPZBO010000001">
    <property type="protein sequence ID" value="KAJ5331331.1"/>
    <property type="molecule type" value="Genomic_DNA"/>
</dbReference>
<comment type="cofactor">
    <cofactor evidence="1">
        <name>Cu(2+)</name>
        <dbReference type="ChEBI" id="CHEBI:29036"/>
    </cofactor>
</comment>
<dbReference type="CDD" id="cd21175">
    <property type="entry name" value="LPMO_AA9"/>
    <property type="match status" value="1"/>
</dbReference>
<dbReference type="PANTHER" id="PTHR33353:SF34">
    <property type="entry name" value="ENDO-BETA-1,4-GLUCANASE D"/>
    <property type="match status" value="1"/>
</dbReference>
<feature type="chain" id="PRO_5041115811" description="Auxiliary Activity family 9 catalytic domain-containing protein" evidence="6">
    <location>
        <begin position="26"/>
        <end position="469"/>
    </location>
</feature>
<evidence type="ECO:0000313" key="8">
    <source>
        <dbReference type="EMBL" id="KAJ5331331.1"/>
    </source>
</evidence>
<evidence type="ECO:0000259" key="7">
    <source>
        <dbReference type="Pfam" id="PF03443"/>
    </source>
</evidence>
<dbReference type="Gene3D" id="2.70.50.70">
    <property type="match status" value="1"/>
</dbReference>
<name>A0A9W9GQK7_9EURO</name>
<dbReference type="InterPro" id="IPR049892">
    <property type="entry name" value="AA9"/>
</dbReference>